<gene>
    <name evidence="1" type="ORF">R1flu_003986</name>
</gene>
<dbReference type="AlphaFoldDB" id="A0ABD1YP07"/>
<evidence type="ECO:0000313" key="1">
    <source>
        <dbReference type="EMBL" id="KAL2632507.1"/>
    </source>
</evidence>
<reference evidence="1 2" key="1">
    <citation type="submission" date="2024-09" db="EMBL/GenBank/DDBJ databases">
        <title>Chromosome-scale assembly of Riccia fluitans.</title>
        <authorList>
            <person name="Paukszto L."/>
            <person name="Sawicki J."/>
            <person name="Karawczyk K."/>
            <person name="Piernik-Szablinska J."/>
            <person name="Szczecinska M."/>
            <person name="Mazdziarz M."/>
        </authorList>
    </citation>
    <scope>NUCLEOTIDE SEQUENCE [LARGE SCALE GENOMIC DNA]</scope>
    <source>
        <strain evidence="1">Rf_01</strain>
        <tissue evidence="1">Aerial parts of the thallus</tissue>
    </source>
</reference>
<name>A0ABD1YP07_9MARC</name>
<protein>
    <submittedName>
        <fullName evidence="1">Uncharacterized protein</fullName>
    </submittedName>
</protein>
<proteinExistence type="predicted"/>
<sequence length="90" mass="10606">MFWPTWGGVQRKFGLGHRDPCVNSANREGTCLQHDMDCPSAWLPWRWVSLRRGSISFRLAESREGFRYEVYLRILNHEVPSASQKLPRHH</sequence>
<keyword evidence="2" id="KW-1185">Reference proteome</keyword>
<dbReference type="EMBL" id="JBHFFA010000003">
    <property type="protein sequence ID" value="KAL2632507.1"/>
    <property type="molecule type" value="Genomic_DNA"/>
</dbReference>
<accession>A0ABD1YP07</accession>
<dbReference type="Proteomes" id="UP001605036">
    <property type="component" value="Unassembled WGS sequence"/>
</dbReference>
<comment type="caution">
    <text evidence="1">The sequence shown here is derived from an EMBL/GenBank/DDBJ whole genome shotgun (WGS) entry which is preliminary data.</text>
</comment>
<organism evidence="1 2">
    <name type="scientific">Riccia fluitans</name>
    <dbReference type="NCBI Taxonomy" id="41844"/>
    <lineage>
        <taxon>Eukaryota</taxon>
        <taxon>Viridiplantae</taxon>
        <taxon>Streptophyta</taxon>
        <taxon>Embryophyta</taxon>
        <taxon>Marchantiophyta</taxon>
        <taxon>Marchantiopsida</taxon>
        <taxon>Marchantiidae</taxon>
        <taxon>Marchantiales</taxon>
        <taxon>Ricciaceae</taxon>
        <taxon>Riccia</taxon>
    </lineage>
</organism>
<evidence type="ECO:0000313" key="2">
    <source>
        <dbReference type="Proteomes" id="UP001605036"/>
    </source>
</evidence>